<dbReference type="EMBL" id="BGPR01003465">
    <property type="protein sequence ID" value="GBM88475.1"/>
    <property type="molecule type" value="Genomic_DNA"/>
</dbReference>
<comment type="caution">
    <text evidence="1">The sequence shown here is derived from an EMBL/GenBank/DDBJ whole genome shotgun (WGS) entry which is preliminary data.</text>
</comment>
<dbReference type="AlphaFoldDB" id="A0A4Y2JF20"/>
<name>A0A4Y2JF20_ARAVE</name>
<protein>
    <submittedName>
        <fullName evidence="1">Uncharacterized protein</fullName>
    </submittedName>
</protein>
<gene>
    <name evidence="1" type="ORF">AVEN_144797_1</name>
</gene>
<organism evidence="1 2">
    <name type="scientific">Araneus ventricosus</name>
    <name type="common">Orbweaver spider</name>
    <name type="synonym">Epeira ventricosa</name>
    <dbReference type="NCBI Taxonomy" id="182803"/>
    <lineage>
        <taxon>Eukaryota</taxon>
        <taxon>Metazoa</taxon>
        <taxon>Ecdysozoa</taxon>
        <taxon>Arthropoda</taxon>
        <taxon>Chelicerata</taxon>
        <taxon>Arachnida</taxon>
        <taxon>Araneae</taxon>
        <taxon>Araneomorphae</taxon>
        <taxon>Entelegynae</taxon>
        <taxon>Araneoidea</taxon>
        <taxon>Araneidae</taxon>
        <taxon>Araneus</taxon>
    </lineage>
</organism>
<evidence type="ECO:0000313" key="1">
    <source>
        <dbReference type="EMBL" id="GBM88475.1"/>
    </source>
</evidence>
<dbReference type="Proteomes" id="UP000499080">
    <property type="component" value="Unassembled WGS sequence"/>
</dbReference>
<evidence type="ECO:0000313" key="2">
    <source>
        <dbReference type="Proteomes" id="UP000499080"/>
    </source>
</evidence>
<proteinExistence type="predicted"/>
<reference evidence="1 2" key="1">
    <citation type="journal article" date="2019" name="Sci. Rep.">
        <title>Orb-weaving spider Araneus ventricosus genome elucidates the spidroin gene catalogue.</title>
        <authorList>
            <person name="Kono N."/>
            <person name="Nakamura H."/>
            <person name="Ohtoshi R."/>
            <person name="Moran D.A.P."/>
            <person name="Shinohara A."/>
            <person name="Yoshida Y."/>
            <person name="Fujiwara M."/>
            <person name="Mori M."/>
            <person name="Tomita M."/>
            <person name="Arakawa K."/>
        </authorList>
    </citation>
    <scope>NUCLEOTIDE SEQUENCE [LARGE SCALE GENOMIC DNA]</scope>
</reference>
<sequence length="117" mass="13092">MRMDGQTSRFPLSCVPAACLSASFVRGLGYSLPSERNESMFTRGLVKASVVSRVVVVNRSHIKEARRHHCIRSLELCLDICKATRRRNDTSVRIPPTTVHKCEPRATRSLAKVGTRL</sequence>
<accession>A0A4Y2JF20</accession>
<keyword evidence="2" id="KW-1185">Reference proteome</keyword>